<gene>
    <name evidence="2" type="ORF">DPV79_21990</name>
</gene>
<organism evidence="2 3">
    <name type="scientific">Burkholderia reimsis</name>
    <dbReference type="NCBI Taxonomy" id="2234132"/>
    <lineage>
        <taxon>Bacteria</taxon>
        <taxon>Pseudomonadati</taxon>
        <taxon>Pseudomonadota</taxon>
        <taxon>Betaproteobacteria</taxon>
        <taxon>Burkholderiales</taxon>
        <taxon>Burkholderiaceae</taxon>
        <taxon>Burkholderia</taxon>
    </lineage>
</organism>
<dbReference type="AlphaFoldDB" id="A0A365QTL7"/>
<feature type="compositionally biased region" description="Basic residues" evidence="1">
    <location>
        <begin position="43"/>
        <end position="57"/>
    </location>
</feature>
<protein>
    <submittedName>
        <fullName evidence="2">Uncharacterized protein</fullName>
    </submittedName>
</protein>
<comment type="caution">
    <text evidence="2">The sequence shown here is derived from an EMBL/GenBank/DDBJ whole genome shotgun (WGS) entry which is preliminary data.</text>
</comment>
<keyword evidence="3" id="KW-1185">Reference proteome</keyword>
<dbReference type="Proteomes" id="UP000252458">
    <property type="component" value="Unassembled WGS sequence"/>
</dbReference>
<proteinExistence type="predicted"/>
<feature type="region of interest" description="Disordered" evidence="1">
    <location>
        <begin position="33"/>
        <end position="65"/>
    </location>
</feature>
<accession>A0A365QTL7</accession>
<sequence>MTGRLNGVGGARSRRCAADDLFSRICSEPPGRRRINVPAGSRARNRVSKSARFRPAARRATVGKV</sequence>
<evidence type="ECO:0000313" key="2">
    <source>
        <dbReference type="EMBL" id="RBB37347.1"/>
    </source>
</evidence>
<dbReference type="EMBL" id="QMFZ01000019">
    <property type="protein sequence ID" value="RBB37347.1"/>
    <property type="molecule type" value="Genomic_DNA"/>
</dbReference>
<reference evidence="2 3" key="1">
    <citation type="submission" date="2018-06" db="EMBL/GenBank/DDBJ databases">
        <title>Draft genome sequence of Burkholderia reimsis strain BE51 isolated from a French agricultural soil.</title>
        <authorList>
            <person name="Esmaeel Q."/>
        </authorList>
    </citation>
    <scope>NUCLEOTIDE SEQUENCE [LARGE SCALE GENOMIC DNA]</scope>
    <source>
        <strain evidence="2 3">BE51</strain>
    </source>
</reference>
<name>A0A365QTL7_9BURK</name>
<evidence type="ECO:0000313" key="3">
    <source>
        <dbReference type="Proteomes" id="UP000252458"/>
    </source>
</evidence>
<evidence type="ECO:0000256" key="1">
    <source>
        <dbReference type="SAM" id="MobiDB-lite"/>
    </source>
</evidence>